<protein>
    <submittedName>
        <fullName evidence="1">ABC transporter</fullName>
    </submittedName>
</protein>
<sequence length="1249" mass="136357">MALNAIAVAAAFGSGTALALVNLVMGQLIRVILDFTSGALDRDDFLPRVSTLCLQLVYIGLARWACVYIYTVLSTHTAYHAVRNLRAEFLRAALRQPVAFFDRELSSVAMQATTNGNLVQSGVSEKLMVCFQAAATAVAAFAIAFASQWKLTLILIGIAPTLVVLLGTCATLESRIEVSQLEVFAQAGSFAENVLVTIRTVHAFGIRPRLMDHFVTYLDKAKALGMRKSPLYGVLFSLEYFIVYSGMGLAFWQGIQMIARGEVDDMGTVFTVIMSVLTASLTVTVVAPYMISFQKAATAAAQLFVLIDRNSDIDPFDEGGLKPPEETVRGELEIENITFSYPARPGVTVLDRFSLNIPAGKVTALVGASGSGKSTIIGLVERWYSPNSGSIRLDGTRIEELNPNWLRTHVRLVQQEPVLFSGTIFENIAHGLVGTPWENASLTDQRERVTRAAELAYAHDFITTKLPNGYDTVIGERGGQLSGGQKQRIAIARSIVSEPRVLLLDEATSALDPRSEGVVQQALDNASKQRTTIVIAHKLATVRRADNIVVLAKGAIVEQGTHEVLMAAGGAYARMVRAQKLTAGDNEIQKMKDVSTESENTIHEKGVVKEGYRTMGEKQDSGQNPQPAHASAVAQYNFEAANRKNILGDVWELIRESPELKWYFISIFIGCLIGSAALPGQALLMGKIMDVFNLPPDRMRDRGNFYSLMFFIMGLAAMFIYFVTGWIANSAAQAMNHKFRRNLLNNVLKQDVKFFDLLENNVGALTGRLDSTAQAMIELMSINIVLILLTIMTILACSCLSIATSWKLGLVGVFAGLSPLLAAGLARIRLQLKMDGNNERRFSASAAIASEAILAIRTVSSLAIERVVLRRYTDELDAATKTSVRPLLHAMLWFSFTQAVEYFVLGLGFWWGCTLLRNGEISLYQFFVSFMGIFYAGQNAGTMFTYTSSITQGKSAADYYLWVRSLERSVEETPQNKSITPARDVDRVHLDNVEFSYPARPDVRVLRGAEIVASSGEFVALVGPSGCGKSTAIALLERFYDPVSGSVWIDDQDLVEINPEAYRASVALVQQEATLYPSTIRENVMLGLPLKAETSRSDVDEKRLEAALRAANAWDFVISLPQGTETPCGTNGSQLSGGQRQRIAIARALIRNPRLLLLDEATSALDTASERVVQGALGRRAASGDEADTSGRGRITVAVAHRLSTIKDADRIYVFSGGRVVEQGTHDELIALGGIYKRLCEAESLDVDV</sequence>
<evidence type="ECO:0000313" key="2">
    <source>
        <dbReference type="Proteomes" id="UP000805649"/>
    </source>
</evidence>
<gene>
    <name evidence="1" type="ORF">CTRU02_210366</name>
</gene>
<proteinExistence type="predicted"/>
<dbReference type="EMBL" id="VUJX02000006">
    <property type="protein sequence ID" value="KAL0935775.1"/>
    <property type="molecule type" value="Genomic_DNA"/>
</dbReference>
<reference evidence="1 2" key="1">
    <citation type="journal article" date="2020" name="Phytopathology">
        <title>Genome Sequence Resources of Colletotrichum truncatum, C. plurivorum, C. musicola, and C. sojae: Four Species Pathogenic to Soybean (Glycine max).</title>
        <authorList>
            <person name="Rogerio F."/>
            <person name="Boufleur T.R."/>
            <person name="Ciampi-Guillardi M."/>
            <person name="Sukno S.A."/>
            <person name="Thon M.R."/>
            <person name="Massola Junior N.S."/>
            <person name="Baroncelli R."/>
        </authorList>
    </citation>
    <scope>NUCLEOTIDE SEQUENCE [LARGE SCALE GENOMIC DNA]</scope>
    <source>
        <strain evidence="1 2">CMES1059</strain>
    </source>
</reference>
<name>A0ACC3YV37_COLTU</name>
<dbReference type="Proteomes" id="UP000805649">
    <property type="component" value="Unassembled WGS sequence"/>
</dbReference>
<evidence type="ECO:0000313" key="1">
    <source>
        <dbReference type="EMBL" id="KAL0935775.1"/>
    </source>
</evidence>
<comment type="caution">
    <text evidence="1">The sequence shown here is derived from an EMBL/GenBank/DDBJ whole genome shotgun (WGS) entry which is preliminary data.</text>
</comment>
<keyword evidence="2" id="KW-1185">Reference proteome</keyword>
<organism evidence="1 2">
    <name type="scientific">Colletotrichum truncatum</name>
    <name type="common">Anthracnose fungus</name>
    <name type="synonym">Colletotrichum capsici</name>
    <dbReference type="NCBI Taxonomy" id="5467"/>
    <lineage>
        <taxon>Eukaryota</taxon>
        <taxon>Fungi</taxon>
        <taxon>Dikarya</taxon>
        <taxon>Ascomycota</taxon>
        <taxon>Pezizomycotina</taxon>
        <taxon>Sordariomycetes</taxon>
        <taxon>Hypocreomycetidae</taxon>
        <taxon>Glomerellales</taxon>
        <taxon>Glomerellaceae</taxon>
        <taxon>Colletotrichum</taxon>
        <taxon>Colletotrichum truncatum species complex</taxon>
    </lineage>
</organism>
<accession>A0ACC3YV37</accession>